<dbReference type="GO" id="GO:0003676">
    <property type="term" value="F:nucleic acid binding"/>
    <property type="evidence" value="ECO:0007669"/>
    <property type="project" value="InterPro"/>
</dbReference>
<name>A0A8B7ZBI7_ACAPL</name>
<dbReference type="OrthoDB" id="10056126at2759"/>
<dbReference type="SUPFAM" id="SSF53098">
    <property type="entry name" value="Ribonuclease H-like"/>
    <property type="match status" value="1"/>
</dbReference>
<dbReference type="InterPro" id="IPR043502">
    <property type="entry name" value="DNA/RNA_pol_sf"/>
</dbReference>
<sequence>MEIEMKSRAEQDEIDERLREAQQARLSALNEEQHLLKRKEALSRQLELELQLRNAEINLAHAELDSELVSKDTSGEQIPLPLEEPSIGNQIPQQQELHAKNTNVGHDLHDGGDMQSYLPAPLSAITMPQASAALPMHMTVSPPPAITVPQASAALPMHMTVSPPPAITVPQASAALPMHMTVSPPPAITAPQASAALSLPMMGLPQTHVSTPQPGTLTQGSSYVTSFSPMYTYSGLDFLSRSVSFPALGTCTASTVATTQTLSSLPADAVQGQTSTSPCGRFGRYPMGLQAPSPLGTRLTPTTSLTTPLPCASVPVRALPTSLVGLSSGQCVDPVSTGKSFPETYHPISQQMMLSSMLAASAGGINVEVPHFSGGDPSEYRCFESMINGCIKPLIHLSELQKYFIVKSKLSGQPKKDILGMEHDPAPFTKAMSTLQRLYGDIGVLIRAKIEKLTVWPRVAASDAKGLIEFASAVSALVTQLENAPEGAAELRANSTACVLHGRLSSQHQTAFLKRMETKGIRTFSLVDFNSWLKETATVARKRVQLEDSLRVGPQAKQDHRRRGISAYHTEGGGRSQSQSVGKGMNDQISSVSKSAGSGKKPFKKVCPFCKNDHWLSRCGEFGKLTTEEKIKWLKDGRRCWQCARLHREGQNCDLKKACRECDQLHLTVLHNLIKQPGYGIYYSSFNPNLSAFYGDGNPWSPGQVSMKIVPVILYGNGSQLKTHCLLDDAANFSMMLPEAVKALNLKGKRTEMPIATAREECTPCRGTVLNLEMAPESDPSNRIEVSNVFSSPMLRLSEHSVPVTELRRRWPHLRDLPLTDCKDVHPLMLIGSDRADLIVPIESHFGPEGAPVAVRTKLGWAVQGPVLTDRCRGEVNHLQGLTSREADEVLHESVCRMWQNDVQMYSERKQVTRSKQDQRAVDLLESKSTYVEVSGVRRVATPLLWRCEEDTFFSPASSVLPALRRNERRLEKNPDLAEINHKKIQELREAGLVSTVGTERKVNSIQRQWYIPYHIVKQNSKHRLVFNCAFQYQGESLNDRLLPGPSLGSTLVGVLLRFRRHLVAVSGDIKAMFHCVQTREEDRSALRFLWRELGSEAEPTQFEWNVLPFGTTCSPCCATYALQKHVKDNTEDPDVVRSVLEAFYVDNCLDGKPTAEEAKVLVEKLVHSLGTGGFPIVKWASNVPSVVSGLPLEARSTNADCWMNLNGSSPEEAALGPRWNFQDDTLNYQIALKDHPIPTRRTVLSDVMQCAGKDPLGYLMPYVVRGKMLLQELWKQPLNWDDEIADLGENGLQAKHLQWRGELADLPKISIPRCYTPNHFMPGHAKHELHVFTDASEKAYGAVAYLRATVSPSDVSVRFVMSRSRLAPKRVQTMPRLELQAAVSGAELADLLDDEMKMEMPITCWSDSTTVLSWIKSESCRYNRYVGARIAEIQRLTDHTVWRYVDSGNNPADDLTRGLRLDQLGESSRWHSPPFLLLSREQWPVLPVQSKQEEVEAELKHQGFAAHTVASTEPPPNVDFTKYASWEDLVEGYAAAISDSKGDPKPNFLTAEDRLKTEELLYRQVQADSFPEDVAALRADKDVSRKNRLVSLAPELDDLCQVIRVGGRLRRSPSIDETMKHPIVLDPKHPITRLLIQEADSRLGHCGTGTVLADLRRRFWVLRGRQAIRSLQSRCPGCLRKRGRPSVPKMADLPVARLRVGKPAFYSTGVDCFGPFSVSIGRRHEQRWGIIWKCLTTRAVYLDLLESLDSDAFLLAFSRFRSRRGTPHEILCDNGTNFKGGQTEMTNAFKAMTPSLQEKLAKHRVHFKFNPPTAPHFGGTWEREIRSVKSALYAILGNQTVSPSVLYTSLTEVEALLNSKPLSYISSDVADPDPITPFMLLMGRLDHAPPQLVYPDEDVLSRRRWRQCQALMQRFWKEFTQSYLPAMQARQKWRGEADNLKAGDVVLMVDPQQARASWPVAQVVEALPGRDGRVRTVKLQTGGREYIRPVARLILLPAEPDADSSDDPNP</sequence>
<evidence type="ECO:0000313" key="5">
    <source>
        <dbReference type="RefSeq" id="XP_022103013.1"/>
    </source>
</evidence>
<dbReference type="Gene3D" id="3.10.10.10">
    <property type="entry name" value="HIV Type 1 Reverse Transcriptase, subunit A, domain 1"/>
    <property type="match status" value="1"/>
</dbReference>
<evidence type="ECO:0000313" key="4">
    <source>
        <dbReference type="Proteomes" id="UP000694845"/>
    </source>
</evidence>
<dbReference type="InterPro" id="IPR036397">
    <property type="entry name" value="RNaseH_sf"/>
</dbReference>
<dbReference type="PANTHER" id="PTHR47331:SF5">
    <property type="entry name" value="RIBONUCLEASE H"/>
    <property type="match status" value="1"/>
</dbReference>
<dbReference type="InterPro" id="IPR001584">
    <property type="entry name" value="Integrase_cat-core"/>
</dbReference>
<dbReference type="PANTHER" id="PTHR47331">
    <property type="entry name" value="PHD-TYPE DOMAIN-CONTAINING PROTEIN"/>
    <property type="match status" value="1"/>
</dbReference>
<feature type="coiled-coil region" evidence="1">
    <location>
        <begin position="19"/>
        <end position="65"/>
    </location>
</feature>
<dbReference type="Proteomes" id="UP000694845">
    <property type="component" value="Unplaced"/>
</dbReference>
<dbReference type="PROSITE" id="PS50994">
    <property type="entry name" value="INTEGRASE"/>
    <property type="match status" value="1"/>
</dbReference>
<dbReference type="Gene3D" id="3.30.70.270">
    <property type="match status" value="1"/>
</dbReference>
<organism evidence="4 5">
    <name type="scientific">Acanthaster planci</name>
    <name type="common">Crown-of-thorns starfish</name>
    <dbReference type="NCBI Taxonomy" id="133434"/>
    <lineage>
        <taxon>Eukaryota</taxon>
        <taxon>Metazoa</taxon>
        <taxon>Echinodermata</taxon>
        <taxon>Eleutherozoa</taxon>
        <taxon>Asterozoa</taxon>
        <taxon>Asteroidea</taxon>
        <taxon>Valvatacea</taxon>
        <taxon>Valvatida</taxon>
        <taxon>Acanthasteridae</taxon>
        <taxon>Acanthaster</taxon>
    </lineage>
</organism>
<keyword evidence="1" id="KW-0175">Coiled coil</keyword>
<feature type="region of interest" description="Disordered" evidence="2">
    <location>
        <begin position="553"/>
        <end position="602"/>
    </location>
</feature>
<reference evidence="5" key="1">
    <citation type="submission" date="2025-08" db="UniProtKB">
        <authorList>
            <consortium name="RefSeq"/>
        </authorList>
    </citation>
    <scope>IDENTIFICATION</scope>
</reference>
<dbReference type="GeneID" id="110985885"/>
<dbReference type="InterPro" id="IPR040676">
    <property type="entry name" value="DUF5641"/>
</dbReference>
<dbReference type="InterPro" id="IPR012337">
    <property type="entry name" value="RNaseH-like_sf"/>
</dbReference>
<keyword evidence="4" id="KW-1185">Reference proteome</keyword>
<protein>
    <submittedName>
        <fullName evidence="5">Uncharacterized protein LOC110985885</fullName>
    </submittedName>
</protein>
<feature type="domain" description="Integrase catalytic" evidence="3">
    <location>
        <begin position="1682"/>
        <end position="1886"/>
    </location>
</feature>
<dbReference type="SUPFAM" id="SSF56672">
    <property type="entry name" value="DNA/RNA polymerases"/>
    <property type="match status" value="1"/>
</dbReference>
<accession>A0A8B7ZBI7</accession>
<dbReference type="OMA" id="ALPMHMT"/>
<dbReference type="KEGG" id="aplc:110985885"/>
<evidence type="ECO:0000256" key="2">
    <source>
        <dbReference type="SAM" id="MobiDB-lite"/>
    </source>
</evidence>
<dbReference type="CDD" id="cd01644">
    <property type="entry name" value="RT_pepA17"/>
    <property type="match status" value="1"/>
</dbReference>
<dbReference type="Gene3D" id="3.30.420.10">
    <property type="entry name" value="Ribonuclease H-like superfamily/Ribonuclease H"/>
    <property type="match status" value="2"/>
</dbReference>
<dbReference type="InterPro" id="IPR043128">
    <property type="entry name" value="Rev_trsase/Diguanyl_cyclase"/>
</dbReference>
<dbReference type="InterPro" id="IPR008042">
    <property type="entry name" value="Retrotrans_Pao"/>
</dbReference>
<dbReference type="RefSeq" id="XP_022103013.1">
    <property type="nucleotide sequence ID" value="XM_022247321.1"/>
</dbReference>
<proteinExistence type="predicted"/>
<evidence type="ECO:0000259" key="3">
    <source>
        <dbReference type="PROSITE" id="PS50994"/>
    </source>
</evidence>
<dbReference type="InterPro" id="IPR005312">
    <property type="entry name" value="DUF1759"/>
</dbReference>
<gene>
    <name evidence="5" type="primary">LOC110985885</name>
</gene>
<dbReference type="GO" id="GO:0015074">
    <property type="term" value="P:DNA integration"/>
    <property type="evidence" value="ECO:0007669"/>
    <property type="project" value="InterPro"/>
</dbReference>
<dbReference type="Pfam" id="PF18701">
    <property type="entry name" value="DUF5641"/>
    <property type="match status" value="1"/>
</dbReference>
<dbReference type="Pfam" id="PF05380">
    <property type="entry name" value="Peptidase_A17"/>
    <property type="match status" value="1"/>
</dbReference>
<feature type="compositionally biased region" description="Low complexity" evidence="2">
    <location>
        <begin position="590"/>
        <end position="602"/>
    </location>
</feature>
<evidence type="ECO:0000256" key="1">
    <source>
        <dbReference type="SAM" id="Coils"/>
    </source>
</evidence>
<dbReference type="Pfam" id="PF03564">
    <property type="entry name" value="DUF1759"/>
    <property type="match status" value="1"/>
</dbReference>